<feature type="compositionally biased region" description="Polar residues" evidence="8">
    <location>
        <begin position="363"/>
        <end position="376"/>
    </location>
</feature>
<keyword evidence="13" id="KW-1185">Reference proteome</keyword>
<dbReference type="STRING" id="6183.A0A5K4F442"/>
<reference evidence="13" key="1">
    <citation type="journal article" date="2012" name="PLoS Negl. Trop. Dis.">
        <title>A systematically improved high quality genome and transcriptome of the human blood fluke Schistosoma mansoni.</title>
        <authorList>
            <person name="Protasio A.V."/>
            <person name="Tsai I.J."/>
            <person name="Babbage A."/>
            <person name="Nichol S."/>
            <person name="Hunt M."/>
            <person name="Aslett M.A."/>
            <person name="De Silva N."/>
            <person name="Velarde G.S."/>
            <person name="Anderson T.J."/>
            <person name="Clark R.C."/>
            <person name="Davidson C."/>
            <person name="Dillon G.P."/>
            <person name="Holroyd N.E."/>
            <person name="LoVerde P.T."/>
            <person name="Lloyd C."/>
            <person name="McQuillan J."/>
            <person name="Oliveira G."/>
            <person name="Otto T.D."/>
            <person name="Parker-Manuel S.J."/>
            <person name="Quail M.A."/>
            <person name="Wilson R.A."/>
            <person name="Zerlotini A."/>
            <person name="Dunne D.W."/>
            <person name="Berriman M."/>
        </authorList>
    </citation>
    <scope>NUCLEOTIDE SEQUENCE [LARGE SCALE GENOMIC DNA]</scope>
    <source>
        <strain evidence="13">Puerto Rican</strain>
    </source>
</reference>
<dbReference type="Pfam" id="PF18139">
    <property type="entry name" value="LSDAT_euk"/>
    <property type="match status" value="3"/>
</dbReference>
<keyword evidence="4 9" id="KW-1133">Transmembrane helix</keyword>
<dbReference type="InParanoid" id="A0A5K4F442"/>
<feature type="region of interest" description="Disordered" evidence="8">
    <location>
        <begin position="192"/>
        <end position="213"/>
    </location>
</feature>
<feature type="region of interest" description="Disordered" evidence="8">
    <location>
        <begin position="273"/>
        <end position="396"/>
    </location>
</feature>
<dbReference type="Pfam" id="PF25969">
    <property type="entry name" value="NUDT9_N"/>
    <property type="match status" value="1"/>
</dbReference>
<feature type="compositionally biased region" description="Polar residues" evidence="8">
    <location>
        <begin position="879"/>
        <end position="895"/>
    </location>
</feature>
<evidence type="ECO:0000256" key="5">
    <source>
        <dbReference type="ARBA" id="ARBA00023065"/>
    </source>
</evidence>
<feature type="domain" description="Ion transport" evidence="10">
    <location>
        <begin position="1404"/>
        <end position="1673"/>
    </location>
</feature>
<feature type="transmembrane region" description="Helical" evidence="9">
    <location>
        <begin position="1551"/>
        <end position="1573"/>
    </location>
</feature>
<accession>A0A5K4F442</accession>
<feature type="region of interest" description="Disordered" evidence="8">
    <location>
        <begin position="1331"/>
        <end position="1352"/>
    </location>
</feature>
<feature type="region of interest" description="Disordered" evidence="8">
    <location>
        <begin position="707"/>
        <end position="734"/>
    </location>
</feature>
<feature type="domain" description="TRPM-like" evidence="12">
    <location>
        <begin position="562"/>
        <end position="691"/>
    </location>
</feature>
<evidence type="ECO:0000256" key="3">
    <source>
        <dbReference type="ARBA" id="ARBA00022692"/>
    </source>
</evidence>
<comment type="subcellular location">
    <subcellularLocation>
        <location evidence="1">Membrane</location>
        <topology evidence="1">Multi-pass membrane protein</topology>
    </subcellularLocation>
</comment>
<evidence type="ECO:0000256" key="7">
    <source>
        <dbReference type="ARBA" id="ARBA00023303"/>
    </source>
</evidence>
<evidence type="ECO:0000256" key="6">
    <source>
        <dbReference type="ARBA" id="ARBA00023136"/>
    </source>
</evidence>
<feature type="compositionally biased region" description="Polar residues" evidence="8">
    <location>
        <begin position="903"/>
        <end position="951"/>
    </location>
</feature>
<feature type="transmembrane region" description="Helical" evidence="9">
    <location>
        <begin position="1396"/>
        <end position="1415"/>
    </location>
</feature>
<evidence type="ECO:0000259" key="10">
    <source>
        <dbReference type="Pfam" id="PF00520"/>
    </source>
</evidence>
<dbReference type="GO" id="GO:0005261">
    <property type="term" value="F:monoatomic cation channel activity"/>
    <property type="evidence" value="ECO:0007669"/>
    <property type="project" value="TreeGrafter"/>
</dbReference>
<proteinExistence type="predicted"/>
<keyword evidence="3 9" id="KW-0812">Transmembrane</keyword>
<dbReference type="GO" id="GO:0005886">
    <property type="term" value="C:plasma membrane"/>
    <property type="evidence" value="ECO:0007669"/>
    <property type="project" value="TreeGrafter"/>
</dbReference>
<dbReference type="InterPro" id="IPR005821">
    <property type="entry name" value="Ion_trans_dom"/>
</dbReference>
<feature type="compositionally biased region" description="Acidic residues" evidence="8">
    <location>
        <begin position="194"/>
        <end position="206"/>
    </location>
</feature>
<feature type="region of interest" description="Disordered" evidence="8">
    <location>
        <begin position="1906"/>
        <end position="1962"/>
    </location>
</feature>
<feature type="domain" description="TRPM SLOG" evidence="11">
    <location>
        <begin position="73"/>
        <end position="196"/>
    </location>
</feature>
<feature type="region of interest" description="Disordered" evidence="8">
    <location>
        <begin position="879"/>
        <end position="968"/>
    </location>
</feature>
<feature type="domain" description="TRPM SLOG" evidence="11">
    <location>
        <begin position="227"/>
        <end position="279"/>
    </location>
</feature>
<keyword evidence="5" id="KW-0406">Ion transport</keyword>
<dbReference type="WBParaSite" id="Smp_246790.3">
    <property type="protein sequence ID" value="Smp_246790.3"/>
    <property type="gene ID" value="Smp_246790"/>
</dbReference>
<evidence type="ECO:0000256" key="9">
    <source>
        <dbReference type="SAM" id="Phobius"/>
    </source>
</evidence>
<feature type="compositionally biased region" description="Pro residues" evidence="8">
    <location>
        <begin position="1912"/>
        <end position="1926"/>
    </location>
</feature>
<dbReference type="Gene3D" id="3.90.79.10">
    <property type="entry name" value="Nucleoside Triphosphate Pyrophosphohydrolase"/>
    <property type="match status" value="1"/>
</dbReference>
<name>A0A5K4F442_SCHMA</name>
<keyword evidence="7" id="KW-0407">Ion channel</keyword>
<keyword evidence="2" id="KW-0813">Transport</keyword>
<feature type="compositionally biased region" description="Polar residues" evidence="8">
    <location>
        <begin position="285"/>
        <end position="302"/>
    </location>
</feature>
<feature type="compositionally biased region" description="Low complexity" evidence="8">
    <location>
        <begin position="303"/>
        <end position="315"/>
    </location>
</feature>
<keyword evidence="6 9" id="KW-0472">Membrane</keyword>
<feature type="transmembrane region" description="Helical" evidence="9">
    <location>
        <begin position="1427"/>
        <end position="1449"/>
    </location>
</feature>
<dbReference type="InterPro" id="IPR050927">
    <property type="entry name" value="TRPM"/>
</dbReference>
<feature type="transmembrane region" description="Helical" evidence="9">
    <location>
        <begin position="1507"/>
        <end position="1530"/>
    </location>
</feature>
<dbReference type="AlphaFoldDB" id="A0A5K4F442"/>
<evidence type="ECO:0000313" key="14">
    <source>
        <dbReference type="WBParaSite" id="Smp_246790.3"/>
    </source>
</evidence>
<protein>
    <submittedName>
        <fullName evidence="14">LSDAT_euk domain-containing protein</fullName>
    </submittedName>
</protein>
<reference evidence="14" key="2">
    <citation type="submission" date="2019-11" db="UniProtKB">
        <authorList>
            <consortium name="WormBaseParasite"/>
        </authorList>
    </citation>
    <scope>IDENTIFICATION</scope>
    <source>
        <strain evidence="14">Puerto Rican</strain>
    </source>
</reference>
<dbReference type="PANTHER" id="PTHR13800">
    <property type="entry name" value="TRANSIENT RECEPTOR POTENTIAL CATION CHANNEL, SUBFAMILY M, MEMBER 6"/>
    <property type="match status" value="1"/>
</dbReference>
<evidence type="ECO:0000256" key="4">
    <source>
        <dbReference type="ARBA" id="ARBA00022989"/>
    </source>
</evidence>
<feature type="transmembrane region" description="Helical" evidence="9">
    <location>
        <begin position="1638"/>
        <end position="1663"/>
    </location>
</feature>
<dbReference type="PANTHER" id="PTHR13800:SF1">
    <property type="entry name" value="TRANSIENT RECEPTOR POTENTIAL CATION CHANNEL TRPM"/>
    <property type="match status" value="1"/>
</dbReference>
<feature type="compositionally biased region" description="Acidic residues" evidence="8">
    <location>
        <begin position="820"/>
        <end position="841"/>
    </location>
</feature>
<feature type="compositionally biased region" description="Polar residues" evidence="8">
    <location>
        <begin position="843"/>
        <end position="867"/>
    </location>
</feature>
<sequence>MTEQIPFQRTSTLKHRISRTGSVGQDNNNNITGSINISSGINTGIQQQSSIRRASVMQKYMGEIEFTGLNQTARFCKLNSETPDSILRDILKRKWGLKPPTLIITVFGTDFEKKRKLKMIFKKGLWKAAESGCWIVTGGFHLGVMKLTGEAVRDYTDAYGGNRMMAFGVASWDCVTKNEILEAALHEGTAVYQSEEDEEEEAEDSEPILVDPLSQGGIKSVRSDIEERALDPNHNFFVLVDDGTTDQLKGKEAELRARFERCISLWNCASSPQEQTTTVTSQQSGPISSTTHLQQPQNGISTSSNVNNNVNLGGLQRQGSTMGGQASTTSGPQTSATSIGKTSAITGGSSSNSALSKGVSEPVVSNQPVSTASVTRGTKDKLTTESSLKPAKSGKSVGSEEEILVPMCGLVVGGDRFTLRQVYCSMIRNRCPIVVTKGTSGAADVLAFGLDAANKMASEEVVDDKDQVPLEARLESIIEEFLGDLHPDYTNYTDEVNMLCEIINEYTNLVSVFDMEEDSDLDGYVISSLLASAGSTVASDQINLEQLEITLTLNRADIAREKIFLENKKWKKGQLNDYMYQALMSDRHDFVKLFLEQGFSLEDFLTIYMLEKLYTDQLKNLNSKVAIFNKMWEYNRSHRKLGRTVSKEHKTSKVALRDVGKVIKALVGDFYHPLYLSKEFQAKLMPEKRLEGADICQRLLGSNKLRSSQDYSNMSPSSSSSSTSSSSHHNGAICPRTLGLKDNVRFIDYNEDYDLMNLNSLHLTSPPPPLPPPPPTSTTTVIEEIGFRNPAFLECDKYGTRAIIRRGATSVEPAEKNDGDNDDDDNDYDVDDREDHDDDNEIYGSNMNGFTMNSRLPRSSTTMTTVSGEPLISSNVLRYNDKGNTMGTSTVSHLGSSRIRDGTIQQQYHLNDEGNSSRPHNTDDMSSQLKKSKYLSATRNNDNGNRNGYSSRNKHGRRPSSQTNEHDMLIPGQPLIYNATITNINRSGHSSRGPYTSLGPGHFRITGRAPLAYDATSMGTTTPIQSPKPIINDTLQFSFDNEHVQRNSVLISSIPNEKSNKPVLFEDETINKPSRSCLMSCIQRITSFCSRLFRCNTDTKKVNKGLSLSQESTGIKGPKEFATLRAMAALAAATAATAVADPTKTTQGDLIIPSNFFEPDEEQTKSIQLDRPARELLIWSILVGKLRMAELFWTMEKEPIAAALLASILLTSLGNKTDDFTDKEDYRSFAKNFQERAEGVLNECYREDEHRTQLIINHELIYYGRSSVIKLAAEGQSIKFMAHPCCQDFLTNTWSGNLSTKNSVFRYIMGVVCGLTLPFLIPKVILSKPKTNPTTEGEESSPTSEQQGSTQSNHTMKYVLTAEDAGKKGVRKTLQARTVEYISQIRDFYMAPVVRFVYNTISYITFLILFSYLLLVDFRINITVVEYIVIAWVITLFIEEIKQIAWAVLSGISFRTYISDGWNKLDCAGLALYIIGFILRLIVLLRLGQENNFNIKYERYYIVTDPILDPSRICLAISLFTFYIRLMYTFSFHIALGPKLIMIGKMVTNDLIPFMIILTVIMVGYAVAAQSIAYPNGLFTKENMTLNSEIKHMTFADIIFSMYTTAYFQMFGDFSLDALQGEDRTCQNHMCPTKTSRWLVPIMLGFYVLLTNILMFNLLIAMFSKTYEEIESASTYYWNYQRYQMINDYVHRSPLAPPIIIVWHFYEAYKAIGNQCASLRNAETAKYNPFCVRFTDVKKEREMVKWEHMKAMDYLREPSTKATGKRGVAESRAVVFRGGGGVGPGQGPVMDLKSEMSSVTEGIGMELEKRFKEIDNQFQRFNDVDSRLNDVTQLLTNLSEVISNVTETQQRIIRQINELPTCQCNEFTDEVVPVQKSTTHQTDSGTAETRKRTKLEVAIQSALEAAKDVLRPPTPPPPPPPPPPPQGKESPVLLAAVVPGSEDDSSGSEEGGDPSADPVLVPQVPDIKTGRVIERTLGDHRLWRMAPFNFEKYPGMRMNVPPERMAWTVEYPDYFAYDACEEILLFPSEESHDGVNFTHGNIVFTFQHSENLRTINFNQYDAKAKLRRQSLLGRYRLDSTTGAPLNPMGRTGLLGKGLLPRWGPNHSFVLCITRWTRDTRTGAQIIRSNRGVLQYLALERNKRLCMPWYLTDHTSKCDFDECVLKIISSLITRRGHAMLPEKRVDRLLKRIEKAEVTQIFKGYLDDQLNADSAWMETVVINLHESESKGAQLPDDILKLLNEPNTEEQSKWIEVSHSSNLRTSHNYILKNVAELRRAFY</sequence>
<evidence type="ECO:0000256" key="1">
    <source>
        <dbReference type="ARBA" id="ARBA00004141"/>
    </source>
</evidence>
<dbReference type="CDD" id="cd03670">
    <property type="entry name" value="NUDIX_ADPRase_Nudt9"/>
    <property type="match status" value="1"/>
</dbReference>
<feature type="compositionally biased region" description="Acidic residues" evidence="8">
    <location>
        <begin position="1941"/>
        <end position="1952"/>
    </location>
</feature>
<evidence type="ECO:0000256" key="2">
    <source>
        <dbReference type="ARBA" id="ARBA00022448"/>
    </source>
</evidence>
<dbReference type="GO" id="GO:0030001">
    <property type="term" value="P:metal ion transport"/>
    <property type="evidence" value="ECO:0007669"/>
    <property type="project" value="TreeGrafter"/>
</dbReference>
<dbReference type="ExpressionAtlas" id="A0A5K4F442">
    <property type="expression patterns" value="differential"/>
</dbReference>
<evidence type="ECO:0000259" key="11">
    <source>
        <dbReference type="Pfam" id="PF18139"/>
    </source>
</evidence>
<organism evidence="13 14">
    <name type="scientific">Schistosoma mansoni</name>
    <name type="common">Blood fluke</name>
    <dbReference type="NCBI Taxonomy" id="6183"/>
    <lineage>
        <taxon>Eukaryota</taxon>
        <taxon>Metazoa</taxon>
        <taxon>Spiralia</taxon>
        <taxon>Lophotrochozoa</taxon>
        <taxon>Platyhelminthes</taxon>
        <taxon>Trematoda</taxon>
        <taxon>Digenea</taxon>
        <taxon>Strigeidida</taxon>
        <taxon>Schistosomatoidea</taxon>
        <taxon>Schistosomatidae</taxon>
        <taxon>Schistosoma</taxon>
    </lineage>
</organism>
<feature type="compositionally biased region" description="Polar residues" evidence="8">
    <location>
        <begin position="317"/>
        <end position="355"/>
    </location>
</feature>
<dbReference type="InterPro" id="IPR057366">
    <property type="entry name" value="TRPM-like"/>
</dbReference>
<feature type="region of interest" description="Disordered" evidence="8">
    <location>
        <begin position="809"/>
        <end position="867"/>
    </location>
</feature>
<dbReference type="Proteomes" id="UP000008854">
    <property type="component" value="Unassembled WGS sequence"/>
</dbReference>
<evidence type="ECO:0000313" key="13">
    <source>
        <dbReference type="Proteomes" id="UP000008854"/>
    </source>
</evidence>
<feature type="compositionally biased region" description="Low complexity" evidence="8">
    <location>
        <begin position="273"/>
        <end position="284"/>
    </location>
</feature>
<feature type="compositionally biased region" description="Low complexity" evidence="8">
    <location>
        <begin position="708"/>
        <end position="727"/>
    </location>
</feature>
<dbReference type="Pfam" id="PF25508">
    <property type="entry name" value="TRPM2"/>
    <property type="match status" value="2"/>
</dbReference>
<dbReference type="InterPro" id="IPR041491">
    <property type="entry name" value="TRPM_SLOG"/>
</dbReference>
<feature type="compositionally biased region" description="Low complexity" evidence="8">
    <location>
        <begin position="1340"/>
        <end position="1352"/>
    </location>
</feature>
<evidence type="ECO:0000256" key="8">
    <source>
        <dbReference type="SAM" id="MobiDB-lite"/>
    </source>
</evidence>
<feature type="domain" description="TRPM SLOG" evidence="11">
    <location>
        <begin position="399"/>
        <end position="456"/>
    </location>
</feature>
<dbReference type="Pfam" id="PF00520">
    <property type="entry name" value="Ion_trans"/>
    <property type="match status" value="1"/>
</dbReference>
<feature type="transmembrane region" description="Helical" evidence="9">
    <location>
        <begin position="1470"/>
        <end position="1487"/>
    </location>
</feature>
<evidence type="ECO:0000259" key="12">
    <source>
        <dbReference type="Pfam" id="PF25508"/>
    </source>
</evidence>
<feature type="domain" description="TRPM-like" evidence="12">
    <location>
        <begin position="1161"/>
        <end position="1283"/>
    </location>
</feature>